<proteinExistence type="predicted"/>
<evidence type="ECO:0000313" key="2">
    <source>
        <dbReference type="Proteomes" id="UP000325902"/>
    </source>
</evidence>
<accession>A0A5N5DS58</accession>
<name>A0A5N5DS58_9PEZI</name>
<evidence type="ECO:0000313" key="1">
    <source>
        <dbReference type="EMBL" id="KAB2580201.1"/>
    </source>
</evidence>
<protein>
    <submittedName>
        <fullName evidence="1">Uncharacterized protein</fullName>
    </submittedName>
</protein>
<sequence>MRVLVAFHFTDPPFGRIAWQTDVLNVSLESTYEDFICQILQLQQDLSHFLGEDWTATFPFHVMWLSRDHHGKLPDVVNEVPPFQSHLRKGNWQQILLMMQQRGFRDVICVEIASHAAAKKKPAGWELEREAVMKHEAEWYRKKNSLIDGQASMATTVEDSP</sequence>
<comment type="caution">
    <text evidence="1">The sequence shown here is derived from an EMBL/GenBank/DDBJ whole genome shotgun (WGS) entry which is preliminary data.</text>
</comment>
<reference evidence="1 2" key="1">
    <citation type="journal article" date="2019" name="Sci. Rep.">
        <title>A multi-omics analysis of the grapevine pathogen Lasiodiplodia theobromae reveals that temperature affects the expression of virulence- and pathogenicity-related genes.</title>
        <authorList>
            <person name="Felix C."/>
            <person name="Meneses R."/>
            <person name="Goncalves M.F.M."/>
            <person name="Tilleman L."/>
            <person name="Duarte A.S."/>
            <person name="Jorrin-Novo J.V."/>
            <person name="Van de Peer Y."/>
            <person name="Deforce D."/>
            <person name="Van Nieuwerburgh F."/>
            <person name="Esteves A.C."/>
            <person name="Alves A."/>
        </authorList>
    </citation>
    <scope>NUCLEOTIDE SEQUENCE [LARGE SCALE GENOMIC DNA]</scope>
    <source>
        <strain evidence="1 2">LA-SOL3</strain>
    </source>
</reference>
<organism evidence="1 2">
    <name type="scientific">Lasiodiplodia theobromae</name>
    <dbReference type="NCBI Taxonomy" id="45133"/>
    <lineage>
        <taxon>Eukaryota</taxon>
        <taxon>Fungi</taxon>
        <taxon>Dikarya</taxon>
        <taxon>Ascomycota</taxon>
        <taxon>Pezizomycotina</taxon>
        <taxon>Dothideomycetes</taxon>
        <taxon>Dothideomycetes incertae sedis</taxon>
        <taxon>Botryosphaeriales</taxon>
        <taxon>Botryosphaeriaceae</taxon>
        <taxon>Lasiodiplodia</taxon>
    </lineage>
</organism>
<dbReference type="EMBL" id="VCHE01000004">
    <property type="protein sequence ID" value="KAB2580201.1"/>
    <property type="molecule type" value="Genomic_DNA"/>
</dbReference>
<dbReference type="AlphaFoldDB" id="A0A5N5DS58"/>
<gene>
    <name evidence="1" type="ORF">DBV05_g1265</name>
</gene>
<dbReference type="Proteomes" id="UP000325902">
    <property type="component" value="Unassembled WGS sequence"/>
</dbReference>
<keyword evidence="2" id="KW-1185">Reference proteome</keyword>